<keyword evidence="1" id="KW-0547">Nucleotide-binding</keyword>
<dbReference type="InterPro" id="IPR052381">
    <property type="entry name" value="AAA_domain_protein"/>
</dbReference>
<evidence type="ECO:0000313" key="6">
    <source>
        <dbReference type="EMBL" id="PID56000.1"/>
    </source>
</evidence>
<dbReference type="AlphaFoldDB" id="A0A2G6E1T1"/>
<dbReference type="Proteomes" id="UP000229740">
    <property type="component" value="Unassembled WGS sequence"/>
</dbReference>
<sequence>MANLNEYKKTLGQYLKARIPFITIRTKESTRALEGLRDIGEDLRIDIYYQHPAKGILALSDSRRVSEDRALPIGLDKANEMMSQKQNVTFVFCEVYELEDESDIARSFRSVVQVAEENNGSVVVITNEPIWTDLQSLGMTVILDTPDEDEILQILESTLLPYKSDILFEWTEKEFQEATSVLTGLMKIQIESILYTMIVSKEIRKDDIGKLVEEKDKIFSDISGIERVRIPSTLEVGGLENLRNWLALKRPLLTADLRERQMRSPRGVLLVGVPGCGKSLSAKTIASQWKMPLYRLDLANIQGQYVGQSESRLKAALEAADNVSPCVLWIDEIEKGFGGLGSDSTGVTTRLLGHFLFWLQESVRRVFVVATANNVGHLPPELLRRGRFDELFFVDLPSIKEREQIIRIYWNRYLLKGEIDDRLVTELAKLSEGFAGSDLESAIKEVGEEAFRNGDDSITEKHFIDSFKNIVPLSKTSPEQIEQIRIWGNDRAIHASGKVISGSGEERKGRRVLISTGL</sequence>
<evidence type="ECO:0000256" key="3">
    <source>
        <dbReference type="ARBA" id="ARBA00038088"/>
    </source>
</evidence>
<protein>
    <recommendedName>
        <fullName evidence="4">Uncharacterized AAA domain-containing protein ycf46</fullName>
    </recommendedName>
</protein>
<evidence type="ECO:0000256" key="2">
    <source>
        <dbReference type="ARBA" id="ARBA00022840"/>
    </source>
</evidence>
<proteinExistence type="inferred from homology"/>
<gene>
    <name evidence="6" type="ORF">CSB45_13685</name>
</gene>
<feature type="domain" description="AAA+ ATPase" evidence="5">
    <location>
        <begin position="264"/>
        <end position="398"/>
    </location>
</feature>
<dbReference type="SUPFAM" id="SSF52540">
    <property type="entry name" value="P-loop containing nucleoside triphosphate hydrolases"/>
    <property type="match status" value="1"/>
</dbReference>
<dbReference type="EMBL" id="PDPS01000040">
    <property type="protein sequence ID" value="PID56000.1"/>
    <property type="molecule type" value="Genomic_DNA"/>
</dbReference>
<dbReference type="GO" id="GO:0016887">
    <property type="term" value="F:ATP hydrolysis activity"/>
    <property type="evidence" value="ECO:0007669"/>
    <property type="project" value="InterPro"/>
</dbReference>
<evidence type="ECO:0000259" key="5">
    <source>
        <dbReference type="SMART" id="SM00382"/>
    </source>
</evidence>
<dbReference type="InterPro" id="IPR041569">
    <property type="entry name" value="AAA_lid_3"/>
</dbReference>
<dbReference type="GO" id="GO:0005524">
    <property type="term" value="F:ATP binding"/>
    <property type="evidence" value="ECO:0007669"/>
    <property type="project" value="UniProtKB-KW"/>
</dbReference>
<evidence type="ECO:0000256" key="4">
    <source>
        <dbReference type="ARBA" id="ARBA00040480"/>
    </source>
</evidence>
<dbReference type="PANTHER" id="PTHR42960:SF1">
    <property type="entry name" value="YCF46 PROTEIN"/>
    <property type="match status" value="1"/>
</dbReference>
<comment type="caution">
    <text evidence="6">The sequence shown here is derived from an EMBL/GenBank/DDBJ whole genome shotgun (WGS) entry which is preliminary data.</text>
</comment>
<dbReference type="Gene3D" id="1.10.8.60">
    <property type="match status" value="1"/>
</dbReference>
<dbReference type="SMART" id="SM00382">
    <property type="entry name" value="AAA"/>
    <property type="match status" value="1"/>
</dbReference>
<evidence type="ECO:0000256" key="1">
    <source>
        <dbReference type="ARBA" id="ARBA00022741"/>
    </source>
</evidence>
<name>A0A2G6E1T1_9BACT</name>
<dbReference type="PANTHER" id="PTHR42960">
    <property type="entry name" value="YCF46 PROTEIN"/>
    <property type="match status" value="1"/>
</dbReference>
<keyword evidence="2" id="KW-0067">ATP-binding</keyword>
<dbReference type="InterPro" id="IPR003593">
    <property type="entry name" value="AAA+_ATPase"/>
</dbReference>
<comment type="similarity">
    <text evidence="3">Belongs to the AAA ATPase family. Highly divergent.</text>
</comment>
<dbReference type="InterPro" id="IPR003959">
    <property type="entry name" value="ATPase_AAA_core"/>
</dbReference>
<dbReference type="Gene3D" id="3.40.50.300">
    <property type="entry name" value="P-loop containing nucleotide triphosphate hydrolases"/>
    <property type="match status" value="1"/>
</dbReference>
<evidence type="ECO:0000313" key="7">
    <source>
        <dbReference type="Proteomes" id="UP000229740"/>
    </source>
</evidence>
<organism evidence="6 7">
    <name type="scientific">candidate division KSB3 bacterium</name>
    <dbReference type="NCBI Taxonomy" id="2044937"/>
    <lineage>
        <taxon>Bacteria</taxon>
        <taxon>candidate division KSB3</taxon>
    </lineage>
</organism>
<reference evidence="6 7" key="1">
    <citation type="submission" date="2017-10" db="EMBL/GenBank/DDBJ databases">
        <title>Novel microbial diversity and functional potential in the marine mammal oral microbiome.</title>
        <authorList>
            <person name="Dudek N.K."/>
            <person name="Sun C.L."/>
            <person name="Burstein D."/>
            <person name="Kantor R.S."/>
            <person name="Aliaga Goltsman D.S."/>
            <person name="Bik E.M."/>
            <person name="Thomas B.C."/>
            <person name="Banfield J.F."/>
            <person name="Relman D.A."/>
        </authorList>
    </citation>
    <scope>NUCLEOTIDE SEQUENCE [LARGE SCALE GENOMIC DNA]</scope>
    <source>
        <strain evidence="6">DOLZORAL124_49_17</strain>
    </source>
</reference>
<dbReference type="Pfam" id="PF17862">
    <property type="entry name" value="AAA_lid_3"/>
    <property type="match status" value="1"/>
</dbReference>
<accession>A0A2G6E1T1</accession>
<dbReference type="InterPro" id="IPR027417">
    <property type="entry name" value="P-loop_NTPase"/>
</dbReference>
<dbReference type="Pfam" id="PF00004">
    <property type="entry name" value="AAA"/>
    <property type="match status" value="1"/>
</dbReference>